<feature type="compositionally biased region" description="Low complexity" evidence="1">
    <location>
        <begin position="142"/>
        <end position="153"/>
    </location>
</feature>
<keyword evidence="3" id="KW-1185">Reference proteome</keyword>
<protein>
    <submittedName>
        <fullName evidence="2">Uncharacterized protein</fullName>
    </submittedName>
</protein>
<proteinExistence type="predicted"/>
<sequence length="228" mass="25384">MHGKGSPVPRYQTSIALIIDFDSTQVGGFSARGASSPTRYSDRNVRKPTTCVTLSEILLFPKTVTEPQFTDIWKEGKDRPWGDPSHHLMQRKAEGEGGDGEGATGGCKRLGELAAPRPREHEGEERARATERVDLRGKRGGSQRQGRPSRSQRVWTFGSKVEESRDKRSTGMNMARGSRMRPWFVNFPTCKETGGVQRKASRSQSSFIADGWEVGSERDSEVVKNFEP</sequence>
<feature type="region of interest" description="Disordered" evidence="1">
    <location>
        <begin position="75"/>
        <end position="177"/>
    </location>
</feature>
<name>A0AAD7JJE3_9AGAR</name>
<feature type="region of interest" description="Disordered" evidence="1">
    <location>
        <begin position="194"/>
        <end position="228"/>
    </location>
</feature>
<evidence type="ECO:0000256" key="1">
    <source>
        <dbReference type="SAM" id="MobiDB-lite"/>
    </source>
</evidence>
<comment type="caution">
    <text evidence="2">The sequence shown here is derived from an EMBL/GenBank/DDBJ whole genome shotgun (WGS) entry which is preliminary data.</text>
</comment>
<evidence type="ECO:0000313" key="3">
    <source>
        <dbReference type="Proteomes" id="UP001215598"/>
    </source>
</evidence>
<feature type="compositionally biased region" description="Basic and acidic residues" evidence="1">
    <location>
        <begin position="215"/>
        <end position="228"/>
    </location>
</feature>
<feature type="compositionally biased region" description="Basic and acidic residues" evidence="1">
    <location>
        <begin position="75"/>
        <end position="95"/>
    </location>
</feature>
<feature type="compositionally biased region" description="Basic and acidic residues" evidence="1">
    <location>
        <begin position="160"/>
        <end position="169"/>
    </location>
</feature>
<feature type="compositionally biased region" description="Basic and acidic residues" evidence="1">
    <location>
        <begin position="117"/>
        <end position="137"/>
    </location>
</feature>
<gene>
    <name evidence="2" type="ORF">B0H16DRAFT_1453955</name>
</gene>
<dbReference type="Proteomes" id="UP001215598">
    <property type="component" value="Unassembled WGS sequence"/>
</dbReference>
<organism evidence="2 3">
    <name type="scientific">Mycena metata</name>
    <dbReference type="NCBI Taxonomy" id="1033252"/>
    <lineage>
        <taxon>Eukaryota</taxon>
        <taxon>Fungi</taxon>
        <taxon>Dikarya</taxon>
        <taxon>Basidiomycota</taxon>
        <taxon>Agaricomycotina</taxon>
        <taxon>Agaricomycetes</taxon>
        <taxon>Agaricomycetidae</taxon>
        <taxon>Agaricales</taxon>
        <taxon>Marasmiineae</taxon>
        <taxon>Mycenaceae</taxon>
        <taxon>Mycena</taxon>
    </lineage>
</organism>
<evidence type="ECO:0000313" key="2">
    <source>
        <dbReference type="EMBL" id="KAJ7766061.1"/>
    </source>
</evidence>
<dbReference type="AlphaFoldDB" id="A0AAD7JJE3"/>
<accession>A0AAD7JJE3</accession>
<dbReference type="EMBL" id="JARKIB010000024">
    <property type="protein sequence ID" value="KAJ7766061.1"/>
    <property type="molecule type" value="Genomic_DNA"/>
</dbReference>
<reference evidence="2" key="1">
    <citation type="submission" date="2023-03" db="EMBL/GenBank/DDBJ databases">
        <title>Massive genome expansion in bonnet fungi (Mycena s.s.) driven by repeated elements and novel gene families across ecological guilds.</title>
        <authorList>
            <consortium name="Lawrence Berkeley National Laboratory"/>
            <person name="Harder C.B."/>
            <person name="Miyauchi S."/>
            <person name="Viragh M."/>
            <person name="Kuo A."/>
            <person name="Thoen E."/>
            <person name="Andreopoulos B."/>
            <person name="Lu D."/>
            <person name="Skrede I."/>
            <person name="Drula E."/>
            <person name="Henrissat B."/>
            <person name="Morin E."/>
            <person name="Kohler A."/>
            <person name="Barry K."/>
            <person name="LaButti K."/>
            <person name="Morin E."/>
            <person name="Salamov A."/>
            <person name="Lipzen A."/>
            <person name="Mereny Z."/>
            <person name="Hegedus B."/>
            <person name="Baldrian P."/>
            <person name="Stursova M."/>
            <person name="Weitz H."/>
            <person name="Taylor A."/>
            <person name="Grigoriev I.V."/>
            <person name="Nagy L.G."/>
            <person name="Martin F."/>
            <person name="Kauserud H."/>
        </authorList>
    </citation>
    <scope>NUCLEOTIDE SEQUENCE</scope>
    <source>
        <strain evidence="2">CBHHK182m</strain>
    </source>
</reference>